<proteinExistence type="predicted"/>
<dbReference type="AlphaFoldDB" id="A0A139HTQ9"/>
<keyword evidence="2" id="KW-1185">Reference proteome</keyword>
<sequence length="177" mass="19960">MAINSRTVDSYMYSHPRLHHPASIVTTIIPDGRSRTEHRLLRPTRATQRNTPHSNLLCIACLLRPSNHPVARIITIADFESHLTLTTRATSSTSHTQQVLVHHYPLAASSLVLTFTGVLDLCALHSSFCAVQRFSLFIRSKKRGWDARPRFGIGYTVDRNDLPALSWLQRKKKAGLK</sequence>
<dbReference type="EMBL" id="LFZN01000010">
    <property type="protein sequence ID" value="KXT05732.1"/>
    <property type="molecule type" value="Genomic_DNA"/>
</dbReference>
<dbReference type="Proteomes" id="UP000070133">
    <property type="component" value="Unassembled WGS sequence"/>
</dbReference>
<organism evidence="1 2">
    <name type="scientific">Pseudocercospora eumusae</name>
    <dbReference type="NCBI Taxonomy" id="321146"/>
    <lineage>
        <taxon>Eukaryota</taxon>
        <taxon>Fungi</taxon>
        <taxon>Dikarya</taxon>
        <taxon>Ascomycota</taxon>
        <taxon>Pezizomycotina</taxon>
        <taxon>Dothideomycetes</taxon>
        <taxon>Dothideomycetidae</taxon>
        <taxon>Mycosphaerellales</taxon>
        <taxon>Mycosphaerellaceae</taxon>
        <taxon>Pseudocercospora</taxon>
    </lineage>
</organism>
<gene>
    <name evidence="1" type="ORF">AC578_1053</name>
</gene>
<evidence type="ECO:0000313" key="1">
    <source>
        <dbReference type="EMBL" id="KXT05732.1"/>
    </source>
</evidence>
<comment type="caution">
    <text evidence="1">The sequence shown here is derived from an EMBL/GenBank/DDBJ whole genome shotgun (WGS) entry which is preliminary data.</text>
</comment>
<reference evidence="1 2" key="1">
    <citation type="submission" date="2015-07" db="EMBL/GenBank/DDBJ databases">
        <title>Comparative genomics of the Sigatoka disease complex on banana suggests a link between parallel evolutionary changes in Pseudocercospora fijiensis and Pseudocercospora eumusae and increased virulence on the banana host.</title>
        <authorList>
            <person name="Chang T.-C."/>
            <person name="Salvucci A."/>
            <person name="Crous P.W."/>
            <person name="Stergiopoulos I."/>
        </authorList>
    </citation>
    <scope>NUCLEOTIDE SEQUENCE [LARGE SCALE GENOMIC DNA]</scope>
    <source>
        <strain evidence="1 2">CBS 114824</strain>
    </source>
</reference>
<name>A0A139HTQ9_9PEZI</name>
<evidence type="ECO:0000313" key="2">
    <source>
        <dbReference type="Proteomes" id="UP000070133"/>
    </source>
</evidence>
<accession>A0A139HTQ9</accession>
<protein>
    <submittedName>
        <fullName evidence="1">Uncharacterized protein</fullName>
    </submittedName>
</protein>